<name>A0A319EB97_9EURO</name>
<evidence type="ECO:0000313" key="2">
    <source>
        <dbReference type="EMBL" id="PYH88372.1"/>
    </source>
</evidence>
<sequence length="474" mass="52328">MPSPVRLSPAVQYLQQSSAYTDIYTNAATSPLRTRTNSRHLQETISHSHPEPPRWQNPGGWGARHMHDIAPFTLWKAETRQFRFPSREEKAWIRNQFEYEGLWTTGWILCIQTASPPQPIPLTLGTMPVIFVPPGEIFTQPLPATNYSNPRLSDPCPTVEWPRMDNPTKTQIIEVLRAMTDLANVTAANFLPTWTVFELETADKRTYGLGSLPGIVAGRAALYHHKDAPFIPAIRSLTRPGLINPANGPTVQDTSNYLRQSVLTPGCRVESGLTLPGTPVTSATFATTCGVKICNASGEEVLTVPHHGFLHSKEVYHPYRAGGDHIGHIIDTRPELDIAFVKLTPAASKSFTNSCYFQATPPTRFHKGIEQLNGTWCEVDGMSSGLFTLMKQGVQARQPKRPNGHPEIDFTEWLFGHLFYVFGNTRDPISDAVCGAPIVDIETGGVSGFFHLSDGVIAYSATLDDLVTEGWSLA</sequence>
<dbReference type="EMBL" id="KZ826100">
    <property type="protein sequence ID" value="PYH88372.1"/>
    <property type="molecule type" value="Genomic_DNA"/>
</dbReference>
<organism evidence="2 3">
    <name type="scientific">Aspergillus ellipticus CBS 707.79</name>
    <dbReference type="NCBI Taxonomy" id="1448320"/>
    <lineage>
        <taxon>Eukaryota</taxon>
        <taxon>Fungi</taxon>
        <taxon>Dikarya</taxon>
        <taxon>Ascomycota</taxon>
        <taxon>Pezizomycotina</taxon>
        <taxon>Eurotiomycetes</taxon>
        <taxon>Eurotiomycetidae</taxon>
        <taxon>Eurotiales</taxon>
        <taxon>Aspergillaceae</taxon>
        <taxon>Aspergillus</taxon>
        <taxon>Aspergillus subgen. Circumdati</taxon>
    </lineage>
</organism>
<gene>
    <name evidence="2" type="ORF">BO71DRAFT_403915</name>
</gene>
<dbReference type="STRING" id="1448320.A0A319EB97"/>
<dbReference type="AlphaFoldDB" id="A0A319EB97"/>
<evidence type="ECO:0000256" key="1">
    <source>
        <dbReference type="SAM" id="MobiDB-lite"/>
    </source>
</evidence>
<accession>A0A319EB97</accession>
<feature type="compositionally biased region" description="Basic and acidic residues" evidence="1">
    <location>
        <begin position="40"/>
        <end position="52"/>
    </location>
</feature>
<protein>
    <submittedName>
        <fullName evidence="2">Uncharacterized protein</fullName>
    </submittedName>
</protein>
<dbReference type="VEuPathDB" id="FungiDB:BO71DRAFT_403915"/>
<keyword evidence="3" id="KW-1185">Reference proteome</keyword>
<evidence type="ECO:0000313" key="3">
    <source>
        <dbReference type="Proteomes" id="UP000247810"/>
    </source>
</evidence>
<proteinExistence type="predicted"/>
<feature type="region of interest" description="Disordered" evidence="1">
    <location>
        <begin position="31"/>
        <end position="59"/>
    </location>
</feature>
<reference evidence="2 3" key="1">
    <citation type="submission" date="2018-02" db="EMBL/GenBank/DDBJ databases">
        <title>The genomes of Aspergillus section Nigri reveals drivers in fungal speciation.</title>
        <authorList>
            <consortium name="DOE Joint Genome Institute"/>
            <person name="Vesth T.C."/>
            <person name="Nybo J."/>
            <person name="Theobald S."/>
            <person name="Brandl J."/>
            <person name="Frisvad J.C."/>
            <person name="Nielsen K.F."/>
            <person name="Lyhne E.K."/>
            <person name="Kogle M.E."/>
            <person name="Kuo A."/>
            <person name="Riley R."/>
            <person name="Clum A."/>
            <person name="Nolan M."/>
            <person name="Lipzen A."/>
            <person name="Salamov A."/>
            <person name="Henrissat B."/>
            <person name="Wiebenga A."/>
            <person name="De vries R.P."/>
            <person name="Grigoriev I.V."/>
            <person name="Mortensen U.H."/>
            <person name="Andersen M.R."/>
            <person name="Baker S.E."/>
        </authorList>
    </citation>
    <scope>NUCLEOTIDE SEQUENCE [LARGE SCALE GENOMIC DNA]</scope>
    <source>
        <strain evidence="2 3">CBS 707.79</strain>
    </source>
</reference>
<dbReference type="OrthoDB" id="5361958at2759"/>
<dbReference type="Proteomes" id="UP000247810">
    <property type="component" value="Unassembled WGS sequence"/>
</dbReference>